<gene>
    <name evidence="1" type="ORF">ACIPEN_22020</name>
</gene>
<evidence type="ECO:0000313" key="1">
    <source>
        <dbReference type="EMBL" id="MFJ3048520.1"/>
    </source>
</evidence>
<protein>
    <submittedName>
        <fullName evidence="1">Uncharacterized protein</fullName>
    </submittedName>
</protein>
<organism evidence="1 2">
    <name type="scientific">Herbaspirillum chlorophenolicum</name>
    <dbReference type="NCBI Taxonomy" id="211589"/>
    <lineage>
        <taxon>Bacteria</taxon>
        <taxon>Pseudomonadati</taxon>
        <taxon>Pseudomonadota</taxon>
        <taxon>Betaproteobacteria</taxon>
        <taxon>Burkholderiales</taxon>
        <taxon>Oxalobacteraceae</taxon>
        <taxon>Herbaspirillum</taxon>
    </lineage>
</organism>
<keyword evidence="2" id="KW-1185">Reference proteome</keyword>
<accession>A0ABW8F5E0</accession>
<dbReference type="Proteomes" id="UP001617427">
    <property type="component" value="Unassembled WGS sequence"/>
</dbReference>
<evidence type="ECO:0000313" key="2">
    <source>
        <dbReference type="Proteomes" id="UP001617427"/>
    </source>
</evidence>
<dbReference type="EMBL" id="JBIUZV010000021">
    <property type="protein sequence ID" value="MFJ3048520.1"/>
    <property type="molecule type" value="Genomic_DNA"/>
</dbReference>
<reference evidence="1 2" key="1">
    <citation type="submission" date="2024-10" db="EMBL/GenBank/DDBJ databases">
        <title>The Natural Products Discovery Center: Release of the First 8490 Sequenced Strains for Exploring Actinobacteria Biosynthetic Diversity.</title>
        <authorList>
            <person name="Kalkreuter E."/>
            <person name="Kautsar S.A."/>
            <person name="Yang D."/>
            <person name="Bader C.D."/>
            <person name="Teijaro C.N."/>
            <person name="Fluegel L."/>
            <person name="Davis C.M."/>
            <person name="Simpson J.R."/>
            <person name="Lauterbach L."/>
            <person name="Steele A.D."/>
            <person name="Gui C."/>
            <person name="Meng S."/>
            <person name="Li G."/>
            <person name="Viehrig K."/>
            <person name="Ye F."/>
            <person name="Su P."/>
            <person name="Kiefer A.F."/>
            <person name="Nichols A."/>
            <person name="Cepeda A.J."/>
            <person name="Yan W."/>
            <person name="Fan B."/>
            <person name="Jiang Y."/>
            <person name="Adhikari A."/>
            <person name="Zheng C.-J."/>
            <person name="Schuster L."/>
            <person name="Cowan T.M."/>
            <person name="Smanski M.J."/>
            <person name="Chevrette M.G."/>
            <person name="De Carvalho L.P.S."/>
            <person name="Shen B."/>
        </authorList>
    </citation>
    <scope>NUCLEOTIDE SEQUENCE [LARGE SCALE GENOMIC DNA]</scope>
    <source>
        <strain evidence="1 2">NPDC087045</strain>
    </source>
</reference>
<proteinExistence type="predicted"/>
<sequence length="116" mass="12982">MKTLLLDQRLWDLCKDARGNIALASEPYAIAQDVASAVRLFQSELWYDTNKGIPYFQQIFGKRPALQFYKEQVIAAAQSVPGVVKARVLFAEFTGRKLTGQIQIIDSAGNTNNVNF</sequence>
<name>A0ABW8F5E0_9BURK</name>
<dbReference type="RefSeq" id="WP_402703596.1">
    <property type="nucleotide sequence ID" value="NZ_JBIUZV010000021.1"/>
</dbReference>
<comment type="caution">
    <text evidence="1">The sequence shown here is derived from an EMBL/GenBank/DDBJ whole genome shotgun (WGS) entry which is preliminary data.</text>
</comment>